<dbReference type="Proteomes" id="UP001186974">
    <property type="component" value="Unassembled WGS sequence"/>
</dbReference>
<keyword evidence="2" id="KW-1185">Reference proteome</keyword>
<dbReference type="EMBL" id="JAWDJW010009822">
    <property type="protein sequence ID" value="KAK3055101.1"/>
    <property type="molecule type" value="Genomic_DNA"/>
</dbReference>
<proteinExistence type="predicted"/>
<reference evidence="1" key="1">
    <citation type="submission" date="2024-09" db="EMBL/GenBank/DDBJ databases">
        <title>Black Yeasts Isolated from many extreme environments.</title>
        <authorList>
            <person name="Coleine C."/>
            <person name="Stajich J.E."/>
            <person name="Selbmann L."/>
        </authorList>
    </citation>
    <scope>NUCLEOTIDE SEQUENCE</scope>
    <source>
        <strain evidence="1">CCFEE 5737</strain>
    </source>
</reference>
<name>A0ACC3CY80_9PEZI</name>
<accession>A0ACC3CY80</accession>
<organism evidence="1 2">
    <name type="scientific">Coniosporium uncinatum</name>
    <dbReference type="NCBI Taxonomy" id="93489"/>
    <lineage>
        <taxon>Eukaryota</taxon>
        <taxon>Fungi</taxon>
        <taxon>Dikarya</taxon>
        <taxon>Ascomycota</taxon>
        <taxon>Pezizomycotina</taxon>
        <taxon>Dothideomycetes</taxon>
        <taxon>Dothideomycetes incertae sedis</taxon>
        <taxon>Coniosporium</taxon>
    </lineage>
</organism>
<comment type="caution">
    <text evidence="1">The sequence shown here is derived from an EMBL/GenBank/DDBJ whole genome shotgun (WGS) entry which is preliminary data.</text>
</comment>
<feature type="non-terminal residue" evidence="1">
    <location>
        <position position="1"/>
    </location>
</feature>
<evidence type="ECO:0000313" key="1">
    <source>
        <dbReference type="EMBL" id="KAK3055101.1"/>
    </source>
</evidence>
<protein>
    <submittedName>
        <fullName evidence="1">Uncharacterized protein</fullName>
    </submittedName>
</protein>
<gene>
    <name evidence="1" type="ORF">LTS18_011848</name>
</gene>
<sequence>GPPQLPRDEYGQLRSRYQPLVEQSPESFVEEKGKKVERDERREVLEVCLAAAKRSSGKRRLVRLVEANEVARRVAGRSSAGESGVGRGGVVRDEEGEEEEVVEASRFKDEVEKWFGEAAGWYEEREVEQ</sequence>
<evidence type="ECO:0000313" key="2">
    <source>
        <dbReference type="Proteomes" id="UP001186974"/>
    </source>
</evidence>